<dbReference type="Proteomes" id="UP001058074">
    <property type="component" value="Unassembled WGS sequence"/>
</dbReference>
<name>A0ACB5RDT8_9CLOT</name>
<sequence>MKKVGIIGSTGYVGVELVRLLLNHPEVKLEAISSQSFKNQSIDSVYMNLKGITSLVCEDEDSVINKSDVIFTALPHGLSEKIALKTLEQNKLVIDLGADFRITDENIYEEWYGKKFDVADIHDFATYGLPEINKDTIKTSKIIANPGCYATSIELGLLPLVASNLISTKDIICDSKSGATGAGRGLSLSTHFTECNESLSAYKIDGHRHIGEIEEVLTSQSRDTVEICFTPHLLPINRGILSTIYTKLNNNEDLEIIHSVYKIYYENCPFVKVLDLGESANIKNIKYSNYCHISIHKDFRKDRLIIISCLDNMIKGAAGQAIQNMNIALGFEETAGLNLIPPAF</sequence>
<evidence type="ECO:0000313" key="1">
    <source>
        <dbReference type="EMBL" id="GKX67059.1"/>
    </source>
</evidence>
<dbReference type="EMBL" id="BROD01000001">
    <property type="protein sequence ID" value="GKX67059.1"/>
    <property type="molecule type" value="Genomic_DNA"/>
</dbReference>
<keyword evidence="2" id="KW-1185">Reference proteome</keyword>
<organism evidence="1 2">
    <name type="scientific">Inconstantimicrobium mannanitabidum</name>
    <dbReference type="NCBI Taxonomy" id="1604901"/>
    <lineage>
        <taxon>Bacteria</taxon>
        <taxon>Bacillati</taxon>
        <taxon>Bacillota</taxon>
        <taxon>Clostridia</taxon>
        <taxon>Eubacteriales</taxon>
        <taxon>Clostridiaceae</taxon>
        <taxon>Inconstantimicrobium</taxon>
    </lineage>
</organism>
<protein>
    <submittedName>
        <fullName evidence="1">N-acetyl-gamma-glutamyl-phosphate reductase</fullName>
    </submittedName>
</protein>
<evidence type="ECO:0000313" key="2">
    <source>
        <dbReference type="Proteomes" id="UP001058074"/>
    </source>
</evidence>
<gene>
    <name evidence="1" type="primary">argC</name>
    <name evidence="1" type="ORF">rsdtw13_23170</name>
</gene>
<reference evidence="1" key="1">
    <citation type="journal article" date="2025" name="Int. J. Syst. Evol. Microbiol.">
        <title>Inconstantimicrobium mannanitabidum sp. nov., a novel member of the family Clostridiaceae isolated from anoxic soil under the treatment of reductive soil disinfestation.</title>
        <authorList>
            <person name="Ueki A."/>
            <person name="Tonouchi A."/>
            <person name="Honma S."/>
            <person name="Kaku N."/>
            <person name="Ueki K."/>
        </authorList>
    </citation>
    <scope>NUCLEOTIDE SEQUENCE</scope>
    <source>
        <strain evidence="1">TW13</strain>
    </source>
</reference>
<comment type="caution">
    <text evidence="1">The sequence shown here is derived from an EMBL/GenBank/DDBJ whole genome shotgun (WGS) entry which is preliminary data.</text>
</comment>
<proteinExistence type="predicted"/>
<accession>A0ACB5RDT8</accession>